<sequence>MRKRKLTLAISASITALCMLTAVQANPQEDFMLLEQEKAANQVYKAFFPKDGLKKTS</sequence>
<reference evidence="3" key="1">
    <citation type="submission" date="2016-10" db="EMBL/GenBank/DDBJ databases">
        <authorList>
            <person name="Varghese N."/>
            <person name="Submissions S."/>
        </authorList>
    </citation>
    <scope>NUCLEOTIDE SEQUENCE [LARGE SCALE GENOMIC DNA]</scope>
    <source>
        <strain evidence="3">DSM 12111</strain>
    </source>
</reference>
<evidence type="ECO:0000313" key="3">
    <source>
        <dbReference type="Proteomes" id="UP000242849"/>
    </source>
</evidence>
<name>A0A1H4U527_PSEAG</name>
<dbReference type="AlphaFoldDB" id="A0A1H4U527"/>
<organism evidence="2 3">
    <name type="scientific">Pseudomonas anguilliseptica</name>
    <dbReference type="NCBI Taxonomy" id="53406"/>
    <lineage>
        <taxon>Bacteria</taxon>
        <taxon>Pseudomonadati</taxon>
        <taxon>Pseudomonadota</taxon>
        <taxon>Gammaproteobacteria</taxon>
        <taxon>Pseudomonadales</taxon>
        <taxon>Pseudomonadaceae</taxon>
        <taxon>Pseudomonas</taxon>
    </lineage>
</organism>
<dbReference type="RefSeq" id="WP_167360328.1">
    <property type="nucleotide sequence ID" value="NZ_FNSC01000001.1"/>
</dbReference>
<evidence type="ECO:0000313" key="2">
    <source>
        <dbReference type="EMBL" id="SEC63710.1"/>
    </source>
</evidence>
<feature type="chain" id="PRO_5017452412" evidence="1">
    <location>
        <begin position="28"/>
        <end position="57"/>
    </location>
</feature>
<gene>
    <name evidence="2" type="ORF">SAMN05421553_1185</name>
</gene>
<keyword evidence="3" id="KW-1185">Reference proteome</keyword>
<proteinExistence type="predicted"/>
<dbReference type="EMBL" id="FNSC01000001">
    <property type="protein sequence ID" value="SEC63710.1"/>
    <property type="molecule type" value="Genomic_DNA"/>
</dbReference>
<evidence type="ECO:0000256" key="1">
    <source>
        <dbReference type="SAM" id="SignalP"/>
    </source>
</evidence>
<dbReference type="STRING" id="53406.SAMN05421553_1185"/>
<dbReference type="Proteomes" id="UP000242849">
    <property type="component" value="Unassembled WGS sequence"/>
</dbReference>
<protein>
    <submittedName>
        <fullName evidence="2">Uncharacterized protein</fullName>
    </submittedName>
</protein>
<accession>A0A1H4U527</accession>
<feature type="signal peptide" evidence="1">
    <location>
        <begin position="1"/>
        <end position="27"/>
    </location>
</feature>
<keyword evidence="1" id="KW-0732">Signal</keyword>